<evidence type="ECO:0000313" key="2">
    <source>
        <dbReference type="EMBL" id="TCJ84769.1"/>
    </source>
</evidence>
<gene>
    <name evidence="2" type="ORF">EV695_2730</name>
</gene>
<dbReference type="InterPro" id="IPR005572">
    <property type="entry name" value="Anti-sigma_E_RseA_N"/>
</dbReference>
<dbReference type="SUPFAM" id="SSF89069">
    <property type="entry name" value="N-terminal, cytoplasmic domain of anti-sigmaE factor RseA"/>
    <property type="match status" value="1"/>
</dbReference>
<dbReference type="InterPro" id="IPR052383">
    <property type="entry name" value="Anti-sigma-E_RseA-like"/>
</dbReference>
<sequence length="230" mass="24922">METNKTPTSMPEHLSALLDDEAGSFEQKRVLDELSTNDALRDKLSTYALIGETMRSSDVGKPMLNLDSSFLAGIHAKIEEEEQYHDVQIAQVAAGQSARSQSWIKPLGSFALVASVAAVAVVGLQNFQQSRMAEPSALVASNNAISKTMIAQKDQLTENEMSSAKQVSAADLASNNVNTNSEPMAATQEYAQADTQTRSLLKRYVDSHMQYASTAAFVPSVRVIAYTDNQ</sequence>
<proteinExistence type="predicted"/>
<dbReference type="RefSeq" id="WP_131906506.1">
    <property type="nucleotide sequence ID" value="NZ_BAAAFU010000006.1"/>
</dbReference>
<dbReference type="PANTHER" id="PTHR38104">
    <property type="match status" value="1"/>
</dbReference>
<dbReference type="EMBL" id="SMFQ01000004">
    <property type="protein sequence ID" value="TCJ84769.1"/>
    <property type="molecule type" value="Genomic_DNA"/>
</dbReference>
<dbReference type="OrthoDB" id="5298512at2"/>
<evidence type="ECO:0000259" key="1">
    <source>
        <dbReference type="Pfam" id="PF03872"/>
    </source>
</evidence>
<organism evidence="2 3">
    <name type="scientific">Cocleimonas flava</name>
    <dbReference type="NCBI Taxonomy" id="634765"/>
    <lineage>
        <taxon>Bacteria</taxon>
        <taxon>Pseudomonadati</taxon>
        <taxon>Pseudomonadota</taxon>
        <taxon>Gammaproteobacteria</taxon>
        <taxon>Thiotrichales</taxon>
        <taxon>Thiotrichaceae</taxon>
        <taxon>Cocleimonas</taxon>
    </lineage>
</organism>
<dbReference type="CDD" id="cd16328">
    <property type="entry name" value="RseA_N"/>
    <property type="match status" value="1"/>
</dbReference>
<dbReference type="PANTHER" id="PTHR38104:SF1">
    <property type="entry name" value="ANTI-SIGMA-E FACTOR RSEA"/>
    <property type="match status" value="1"/>
</dbReference>
<dbReference type="InterPro" id="IPR036147">
    <property type="entry name" value="Anti-sigma_E_RseA_N_sf"/>
</dbReference>
<protein>
    <submittedName>
        <fullName evidence="2">Anti sigma-E protein RseA</fullName>
    </submittedName>
</protein>
<keyword evidence="3" id="KW-1185">Reference proteome</keyword>
<comment type="caution">
    <text evidence="2">The sequence shown here is derived from an EMBL/GenBank/DDBJ whole genome shotgun (WGS) entry which is preliminary data.</text>
</comment>
<dbReference type="AlphaFoldDB" id="A0A4R1EY07"/>
<dbReference type="Pfam" id="PF03872">
    <property type="entry name" value="RseA_N"/>
    <property type="match status" value="1"/>
</dbReference>
<feature type="domain" description="Anti sigma-E protein RseA N-terminal" evidence="1">
    <location>
        <begin position="12"/>
        <end position="92"/>
    </location>
</feature>
<evidence type="ECO:0000313" key="3">
    <source>
        <dbReference type="Proteomes" id="UP000294887"/>
    </source>
</evidence>
<dbReference type="Gene3D" id="1.10.10.880">
    <property type="entry name" value="Anti sigma-E protein RseA, N-terminal domain"/>
    <property type="match status" value="1"/>
</dbReference>
<name>A0A4R1EY07_9GAMM</name>
<dbReference type="Proteomes" id="UP000294887">
    <property type="component" value="Unassembled WGS sequence"/>
</dbReference>
<accession>A0A4R1EY07</accession>
<reference evidence="2 3" key="1">
    <citation type="submission" date="2019-03" db="EMBL/GenBank/DDBJ databases">
        <title>Genomic Encyclopedia of Type Strains, Phase IV (KMG-IV): sequencing the most valuable type-strain genomes for metagenomic binning, comparative biology and taxonomic classification.</title>
        <authorList>
            <person name="Goeker M."/>
        </authorList>
    </citation>
    <scope>NUCLEOTIDE SEQUENCE [LARGE SCALE GENOMIC DNA]</scope>
    <source>
        <strain evidence="2 3">DSM 24830</strain>
    </source>
</reference>
<dbReference type="GO" id="GO:0016989">
    <property type="term" value="F:sigma factor antagonist activity"/>
    <property type="evidence" value="ECO:0007669"/>
    <property type="project" value="InterPro"/>
</dbReference>